<evidence type="ECO:0000259" key="1">
    <source>
        <dbReference type="Pfam" id="PF04471"/>
    </source>
</evidence>
<evidence type="ECO:0000313" key="8">
    <source>
        <dbReference type="Proteomes" id="UP000284644"/>
    </source>
</evidence>
<keyword evidence="4" id="KW-0255">Endonuclease</keyword>
<dbReference type="Proteomes" id="UP000285839">
    <property type="component" value="Unassembled WGS sequence"/>
</dbReference>
<dbReference type="InterPro" id="IPR011990">
    <property type="entry name" value="TPR-like_helical_dom_sf"/>
</dbReference>
<organism evidence="4 8">
    <name type="scientific">Blautia obeum</name>
    <dbReference type="NCBI Taxonomy" id="40520"/>
    <lineage>
        <taxon>Bacteria</taxon>
        <taxon>Bacillati</taxon>
        <taxon>Bacillota</taxon>
        <taxon>Clostridia</taxon>
        <taxon>Lachnospirales</taxon>
        <taxon>Lachnospiraceae</taxon>
        <taxon>Blautia</taxon>
    </lineage>
</organism>
<evidence type="ECO:0000313" key="6">
    <source>
        <dbReference type="Proteomes" id="UP000283585"/>
    </source>
</evidence>
<accession>A0A396G0Q3</accession>
<reference evidence="6 7" key="1">
    <citation type="submission" date="2018-08" db="EMBL/GenBank/DDBJ databases">
        <title>A genome reference for cultivated species of the human gut microbiota.</title>
        <authorList>
            <person name="Zou Y."/>
            <person name="Xue W."/>
            <person name="Luo G."/>
        </authorList>
    </citation>
    <scope>NUCLEOTIDE SEQUENCE [LARGE SCALE GENOMIC DNA]</scope>
    <source>
        <strain evidence="3 9">AF25-21</strain>
        <strain evidence="2 6">AF29-2BH</strain>
        <strain evidence="5 7">AF39-4</strain>
        <strain evidence="4 8">AM29-25AC</strain>
    </source>
</reference>
<dbReference type="SUPFAM" id="SSF52980">
    <property type="entry name" value="Restriction endonuclease-like"/>
    <property type="match status" value="1"/>
</dbReference>
<evidence type="ECO:0000313" key="5">
    <source>
        <dbReference type="EMBL" id="RHK98545.1"/>
    </source>
</evidence>
<keyword evidence="4" id="KW-0540">Nuclease</keyword>
<keyword evidence="4" id="KW-0378">Hydrolase</keyword>
<dbReference type="RefSeq" id="WP_117639881.1">
    <property type="nucleotide sequence ID" value="NZ_CABJDZ010000001.1"/>
</dbReference>
<dbReference type="Proteomes" id="UP000284644">
    <property type="component" value="Unassembled WGS sequence"/>
</dbReference>
<dbReference type="InterPro" id="IPR027417">
    <property type="entry name" value="P-loop_NTPase"/>
</dbReference>
<dbReference type="GO" id="GO:0003677">
    <property type="term" value="F:DNA binding"/>
    <property type="evidence" value="ECO:0007669"/>
    <property type="project" value="InterPro"/>
</dbReference>
<dbReference type="EMBL" id="QROE01000001">
    <property type="protein sequence ID" value="RHK98545.1"/>
    <property type="molecule type" value="Genomic_DNA"/>
</dbReference>
<evidence type="ECO:0000313" key="7">
    <source>
        <dbReference type="Proteomes" id="UP000284267"/>
    </source>
</evidence>
<dbReference type="Gene3D" id="1.25.40.10">
    <property type="entry name" value="Tetratricopeptide repeat domain"/>
    <property type="match status" value="1"/>
</dbReference>
<dbReference type="GO" id="GO:0004519">
    <property type="term" value="F:endonuclease activity"/>
    <property type="evidence" value="ECO:0007669"/>
    <property type="project" value="UniProtKB-KW"/>
</dbReference>
<feature type="domain" description="Restriction endonuclease type IV Mrr" evidence="1">
    <location>
        <begin position="8"/>
        <end position="125"/>
    </location>
</feature>
<dbReference type="EMBL" id="QRUH01000002">
    <property type="protein sequence ID" value="RGR50347.1"/>
    <property type="molecule type" value="Genomic_DNA"/>
</dbReference>
<evidence type="ECO:0000313" key="4">
    <source>
        <dbReference type="EMBL" id="RHE15049.1"/>
    </source>
</evidence>
<evidence type="ECO:0000313" key="3">
    <source>
        <dbReference type="EMBL" id="RGR50347.1"/>
    </source>
</evidence>
<dbReference type="SUPFAM" id="SSF52540">
    <property type="entry name" value="P-loop containing nucleoside triphosphate hydrolases"/>
    <property type="match status" value="1"/>
</dbReference>
<sequence>MNIQQYIHSLTDEEFEQLCTEYLTLHYKNKNITIHGTRLKKDGGKDIVGTAQDVPYEIWAECKRHNRALGLEKISKNVILVISKGINELIYFSTSDITRNAVKHVSIVAAKHNFSVTFIYGNRLYQELSILPRFQYGFEKSNEIIKNDLRISRFFSVFEDTEKYTEESELVLQRDNIFYIDIYLTNLYSATVSDVTCTLPKMADIIFHVPEIHNCFNMLQGSNRVIQIRAEVLSSYTVKHIPALTLKYKCNGHTYSQKVPGGYIDPTKLIYYPLVGENVQNFLSSKILPLLKGNGFSPIYMLNITGKSGTGKTRLLSEIINSAKSYNFQTLYCDAKKQNGFEILREFLCACLGLPYGTGNISCTLDDFSKIIKQYYGNSKVSEAVFSFVFHKKLDPDILYYLKEALLFFSCNIVGGVSLIWTIDNLQCLDKETLDIIYFLIAHLQKCFPEVIFSLGTNTEIVPLDSQGFVNEFLAKINEYEDVISYVYTCGEMQNNDAKTLYYHAIPNLQGFDYFTRLLLNKSGKRPFDIIMLIHWFYDQNLINISTHNMVIPSKKEEIENFINKVPVKSKEIIDQRFQLQMHKKFSFDTTLGYFDAFKVVVKSILYFGGETPVDFLASLNIDGDMLFELSQSLFFKYMDKYPKIVFYHDNIYRYFEGYQFYQNDRSLSLKIIKWLNENAWYKSNLRTTAIFDCYIRASEYEEAVRFGISSISSECDKRNFQAVIHIGTELLKDVPKAQDASEELVPNPFAEFMDAGAKFHVYYAVADAYRIYQDLSQSVYYYKKAYKILQQYSISEFTSIDTCRFFHRYSNACISAADYDDALIVLDYFKKYKGRNNFYDFIMHNRYSVLYLAINDIENALLSIDESLKIAKECKEPQWESVSYSDKAYIYYRAYEDRENTILYFSKAVEKHISEKATINRSSEILAQEAFVDLLTDKLEDAEYLADLALNRALEINGTAMEIKSRNLLGIIQYFSNKAEAAFSTWRKDLVISAQRVNKDGIVKLHTNLGAAYILQSKYVPAKEELEQAYALYQKFKVSLMTHKPLIYNLLFIYNILGDTSKRDKLFEEAYFDNLSSYYNQLISGSENILTDGYWPLQFKHVFFNY</sequence>
<dbReference type="EMBL" id="QRSS01000006">
    <property type="protein sequence ID" value="RGQ05548.1"/>
    <property type="molecule type" value="Genomic_DNA"/>
</dbReference>
<dbReference type="SUPFAM" id="SSF48452">
    <property type="entry name" value="TPR-like"/>
    <property type="match status" value="1"/>
</dbReference>
<dbReference type="GO" id="GO:0009307">
    <property type="term" value="P:DNA restriction-modification system"/>
    <property type="evidence" value="ECO:0007669"/>
    <property type="project" value="InterPro"/>
</dbReference>
<gene>
    <name evidence="5" type="ORF">DW040_04370</name>
    <name evidence="4" type="ORF">DW767_04530</name>
    <name evidence="3" type="ORF">DWY46_02875</name>
    <name evidence="2" type="ORF">DWZ12_06540</name>
</gene>
<dbReference type="Pfam" id="PF04471">
    <property type="entry name" value="Mrr_cat"/>
    <property type="match status" value="1"/>
</dbReference>
<protein>
    <submittedName>
        <fullName evidence="4">Restriction endonuclease</fullName>
    </submittedName>
</protein>
<proteinExistence type="predicted"/>
<evidence type="ECO:0000313" key="9">
    <source>
        <dbReference type="Proteomes" id="UP000285839"/>
    </source>
</evidence>
<dbReference type="AlphaFoldDB" id="A0A396G0Q3"/>
<name>A0A396G0Q3_9FIRM</name>
<dbReference type="Gene3D" id="3.40.1350.10">
    <property type="match status" value="1"/>
</dbReference>
<dbReference type="InterPro" id="IPR019734">
    <property type="entry name" value="TPR_rpt"/>
</dbReference>
<dbReference type="InterPro" id="IPR007560">
    <property type="entry name" value="Restrct_endonuc_IV_Mrr"/>
</dbReference>
<evidence type="ECO:0000313" key="2">
    <source>
        <dbReference type="EMBL" id="RGQ05548.1"/>
    </source>
</evidence>
<dbReference type="Proteomes" id="UP000283585">
    <property type="component" value="Unassembled WGS sequence"/>
</dbReference>
<dbReference type="SMART" id="SM00028">
    <property type="entry name" value="TPR"/>
    <property type="match status" value="3"/>
</dbReference>
<dbReference type="InterPro" id="IPR011335">
    <property type="entry name" value="Restrct_endonuc-II-like"/>
</dbReference>
<dbReference type="EMBL" id="QSJW01000002">
    <property type="protein sequence ID" value="RHE15049.1"/>
    <property type="molecule type" value="Genomic_DNA"/>
</dbReference>
<comment type="caution">
    <text evidence="4">The sequence shown here is derived from an EMBL/GenBank/DDBJ whole genome shotgun (WGS) entry which is preliminary data.</text>
</comment>
<dbReference type="Proteomes" id="UP000284267">
    <property type="component" value="Unassembled WGS sequence"/>
</dbReference>
<dbReference type="InterPro" id="IPR011856">
    <property type="entry name" value="tRNA_endonuc-like_dom_sf"/>
</dbReference>